<dbReference type="Proteomes" id="UP000305539">
    <property type="component" value="Unassembled WGS sequence"/>
</dbReference>
<dbReference type="EMBL" id="SWJE01000004">
    <property type="protein sequence ID" value="TKC90168.1"/>
    <property type="molecule type" value="Genomic_DNA"/>
</dbReference>
<evidence type="ECO:0000313" key="1">
    <source>
        <dbReference type="EMBL" id="TKC90168.1"/>
    </source>
</evidence>
<gene>
    <name evidence="1" type="ORF">FAZ69_08445</name>
</gene>
<accession>A0A4U1I9K2</accession>
<proteinExistence type="predicted"/>
<comment type="caution">
    <text evidence="1">The sequence shown here is derived from an EMBL/GenBank/DDBJ whole genome shotgun (WGS) entry which is preliminary data.</text>
</comment>
<sequence>MDDPTTLLLEAARDIAQEVAAIFVAGGGRMLVDGEVLTPEQVASPAGALGPLLLWAGDFTRGQGVRFASSNFVRDERALAGFRPRDIVIAQVSGDASKDTSAETILAFSHFLRKVCFNLDHHPEIDLTPVCESFRRWCEANVVSQADGQRGGETRA</sequence>
<protein>
    <submittedName>
        <fullName evidence="1">Uncharacterized protein</fullName>
    </submittedName>
</protein>
<keyword evidence="2" id="KW-1185">Reference proteome</keyword>
<name>A0A4U1I9K2_9BURK</name>
<dbReference type="RefSeq" id="WP_136893498.1">
    <property type="nucleotide sequence ID" value="NZ_SWJE01000004.1"/>
</dbReference>
<organism evidence="1 2">
    <name type="scientific">Trinickia terrae</name>
    <dbReference type="NCBI Taxonomy" id="2571161"/>
    <lineage>
        <taxon>Bacteria</taxon>
        <taxon>Pseudomonadati</taxon>
        <taxon>Pseudomonadota</taxon>
        <taxon>Betaproteobacteria</taxon>
        <taxon>Burkholderiales</taxon>
        <taxon>Burkholderiaceae</taxon>
        <taxon>Trinickia</taxon>
    </lineage>
</organism>
<evidence type="ECO:0000313" key="2">
    <source>
        <dbReference type="Proteomes" id="UP000305539"/>
    </source>
</evidence>
<dbReference type="AlphaFoldDB" id="A0A4U1I9K2"/>
<reference evidence="1 2" key="1">
    <citation type="submission" date="2019-04" db="EMBL/GenBank/DDBJ databases">
        <title>Trinickia sp. 7GSK02, isolated from subtropical forest soil.</title>
        <authorList>
            <person name="Gao Z.-H."/>
            <person name="Qiu L.-H."/>
        </authorList>
    </citation>
    <scope>NUCLEOTIDE SEQUENCE [LARGE SCALE GENOMIC DNA]</scope>
    <source>
        <strain evidence="1 2">7GSK02</strain>
    </source>
</reference>